<dbReference type="EMBL" id="JAAOIW010000012">
    <property type="protein sequence ID" value="NHN33551.1"/>
    <property type="molecule type" value="Genomic_DNA"/>
</dbReference>
<keyword evidence="3" id="KW-1133">Transmembrane helix</keyword>
<accession>A0ABX0JI50</accession>
<organism evidence="5 6">
    <name type="scientific">Paenibacillus agricola</name>
    <dbReference type="NCBI Taxonomy" id="2716264"/>
    <lineage>
        <taxon>Bacteria</taxon>
        <taxon>Bacillati</taxon>
        <taxon>Bacillota</taxon>
        <taxon>Bacilli</taxon>
        <taxon>Bacillales</taxon>
        <taxon>Paenibacillaceae</taxon>
        <taxon>Paenibacillus</taxon>
    </lineage>
</organism>
<evidence type="ECO:0000256" key="2">
    <source>
        <dbReference type="SAM" id="MobiDB-lite"/>
    </source>
</evidence>
<evidence type="ECO:0000313" key="5">
    <source>
        <dbReference type="EMBL" id="NHN33551.1"/>
    </source>
</evidence>
<name>A0ABX0JI50_9BACL</name>
<feature type="domain" description="DUF4352" evidence="4">
    <location>
        <begin position="126"/>
        <end position="252"/>
    </location>
</feature>
<reference evidence="5" key="1">
    <citation type="submission" date="2020-03" db="EMBL/GenBank/DDBJ databases">
        <title>Draft sequencing of Paenibacilllus sp. S3N08.</title>
        <authorList>
            <person name="Kim D.-U."/>
        </authorList>
    </citation>
    <scope>NUCLEOTIDE SEQUENCE</scope>
    <source>
        <strain evidence="5">S3N08</strain>
    </source>
</reference>
<protein>
    <submittedName>
        <fullName evidence="5">DUF4352 domain-containing protein</fullName>
    </submittedName>
</protein>
<keyword evidence="3" id="KW-0472">Membrane</keyword>
<gene>
    <name evidence="5" type="ORF">G9U52_27420</name>
</gene>
<dbReference type="Pfam" id="PF11611">
    <property type="entry name" value="DUF4352"/>
    <property type="match status" value="1"/>
</dbReference>
<keyword evidence="6" id="KW-1185">Reference proteome</keyword>
<evidence type="ECO:0000313" key="6">
    <source>
        <dbReference type="Proteomes" id="UP001165962"/>
    </source>
</evidence>
<proteinExistence type="predicted"/>
<sequence length="263" mass="27932">MGFLRVLGWLFVPYIMVFVRWKNLGSAARVFGIIWAVVAGLSVIGNITKDEAPTEATTSAAVEQAKVTTASTAPTALDKEAKAKADAESKAQKEADAKAKKEADETAKAEAAAKAKADAEEKAPHLGESITIGSLGVGVAKDIKVSQTVGSQYLNQKAQGTYWIFGISIKNGDKAARMIDTSMFQLVSSDGTKYEADSTANLYANDAGKFMFQNINPGIQTNGFVVFDMPPDAKDKMADFKLKVDSGVGFKAGASADFILKSR</sequence>
<dbReference type="InterPro" id="IPR029051">
    <property type="entry name" value="DUF4352"/>
</dbReference>
<keyword evidence="3" id="KW-0812">Transmembrane</keyword>
<evidence type="ECO:0000259" key="4">
    <source>
        <dbReference type="Pfam" id="PF11611"/>
    </source>
</evidence>
<evidence type="ECO:0000256" key="3">
    <source>
        <dbReference type="SAM" id="Phobius"/>
    </source>
</evidence>
<keyword evidence="1" id="KW-0732">Signal</keyword>
<dbReference type="Proteomes" id="UP001165962">
    <property type="component" value="Unassembled WGS sequence"/>
</dbReference>
<dbReference type="Gene3D" id="2.60.40.1240">
    <property type="match status" value="1"/>
</dbReference>
<evidence type="ECO:0000256" key="1">
    <source>
        <dbReference type="ARBA" id="ARBA00022729"/>
    </source>
</evidence>
<feature type="transmembrane region" description="Helical" evidence="3">
    <location>
        <begin position="6"/>
        <end position="23"/>
    </location>
</feature>
<comment type="caution">
    <text evidence="5">The sequence shown here is derived from an EMBL/GenBank/DDBJ whole genome shotgun (WGS) entry which is preliminary data.</text>
</comment>
<feature type="transmembrane region" description="Helical" evidence="3">
    <location>
        <begin position="30"/>
        <end position="48"/>
    </location>
</feature>
<feature type="region of interest" description="Disordered" evidence="2">
    <location>
        <begin position="78"/>
        <end position="106"/>
    </location>
</feature>
<dbReference type="InterPro" id="IPR029050">
    <property type="entry name" value="Immunoprotect_excell_Ig-like"/>
</dbReference>